<dbReference type="InterPro" id="IPR043429">
    <property type="entry name" value="ArtM/GltK/GlnP/TcyL/YhdX-like"/>
</dbReference>
<organism evidence="10 11">
    <name type="scientific">Jutongia huaianensis</name>
    <dbReference type="NCBI Taxonomy" id="2763668"/>
    <lineage>
        <taxon>Bacteria</taxon>
        <taxon>Bacillati</taxon>
        <taxon>Bacillota</taxon>
        <taxon>Clostridia</taxon>
        <taxon>Lachnospirales</taxon>
        <taxon>Lachnospiraceae</taxon>
        <taxon>Jutongia</taxon>
    </lineage>
</organism>
<dbReference type="Pfam" id="PF00528">
    <property type="entry name" value="BPD_transp_1"/>
    <property type="match status" value="1"/>
</dbReference>
<feature type="transmembrane region" description="Helical" evidence="8">
    <location>
        <begin position="50"/>
        <end position="75"/>
    </location>
</feature>
<dbReference type="PROSITE" id="PS50928">
    <property type="entry name" value="ABC_TM1"/>
    <property type="match status" value="1"/>
</dbReference>
<feature type="transmembrane region" description="Helical" evidence="8">
    <location>
        <begin position="23"/>
        <end position="43"/>
    </location>
</feature>
<keyword evidence="3" id="KW-1003">Cell membrane</keyword>
<dbReference type="RefSeq" id="WP_022465314.1">
    <property type="nucleotide sequence ID" value="NZ_JACRSX010000011.1"/>
</dbReference>
<evidence type="ECO:0000256" key="2">
    <source>
        <dbReference type="ARBA" id="ARBA00022448"/>
    </source>
</evidence>
<dbReference type="SUPFAM" id="SSF161098">
    <property type="entry name" value="MetI-like"/>
    <property type="match status" value="1"/>
</dbReference>
<gene>
    <name evidence="10" type="ORF">H8704_08990</name>
</gene>
<sequence length="221" mass="24607">MTFQFNTVFEYWPMYLEGLRTTIYVTLGSLIFSLILSIPLAMIKITKNKILNFIGFLYTDIFRALPSLVQIYLVYFAAPQLFGITFTAMTSAFITLSMNAAAYISEALRGGILSVDIGQREAAKALGISQVDTLKDIVLPQALKAVFPSMINETIGLLKGTSLVSIIGVVDLMRASRQVMADSYLSFEPLMVAAVIYYILVKSMSMIGNRLEKRIRVSEIR</sequence>
<accession>A0ABR7N2A3</accession>
<evidence type="ECO:0000259" key="9">
    <source>
        <dbReference type="PROSITE" id="PS50928"/>
    </source>
</evidence>
<evidence type="ECO:0000256" key="7">
    <source>
        <dbReference type="ARBA" id="ARBA00023136"/>
    </source>
</evidence>
<dbReference type="PANTHER" id="PTHR30614">
    <property type="entry name" value="MEMBRANE COMPONENT OF AMINO ACID ABC TRANSPORTER"/>
    <property type="match status" value="1"/>
</dbReference>
<dbReference type="NCBIfam" id="TIGR01726">
    <property type="entry name" value="HEQRo_perm_3TM"/>
    <property type="match status" value="1"/>
</dbReference>
<keyword evidence="6 8" id="KW-1133">Transmembrane helix</keyword>
<dbReference type="PANTHER" id="PTHR30614:SF0">
    <property type="entry name" value="L-CYSTINE TRANSPORT SYSTEM PERMEASE PROTEIN TCYL"/>
    <property type="match status" value="1"/>
</dbReference>
<dbReference type="InterPro" id="IPR010065">
    <property type="entry name" value="AA_ABC_transptr_permease_3TM"/>
</dbReference>
<evidence type="ECO:0000313" key="10">
    <source>
        <dbReference type="EMBL" id="MBC8562757.1"/>
    </source>
</evidence>
<feature type="domain" description="ABC transmembrane type-1" evidence="9">
    <location>
        <begin position="19"/>
        <end position="208"/>
    </location>
</feature>
<dbReference type="InterPro" id="IPR035906">
    <property type="entry name" value="MetI-like_sf"/>
</dbReference>
<feature type="transmembrane region" description="Helical" evidence="8">
    <location>
        <begin position="183"/>
        <end position="201"/>
    </location>
</feature>
<evidence type="ECO:0000256" key="8">
    <source>
        <dbReference type="RuleBase" id="RU363032"/>
    </source>
</evidence>
<comment type="subcellular location">
    <subcellularLocation>
        <location evidence="1 8">Cell membrane</location>
        <topology evidence="1 8">Multi-pass membrane protein</topology>
    </subcellularLocation>
</comment>
<dbReference type="EMBL" id="JACRSX010000011">
    <property type="protein sequence ID" value="MBC8562757.1"/>
    <property type="molecule type" value="Genomic_DNA"/>
</dbReference>
<dbReference type="CDD" id="cd06261">
    <property type="entry name" value="TM_PBP2"/>
    <property type="match status" value="1"/>
</dbReference>
<keyword evidence="7 8" id="KW-0472">Membrane</keyword>
<evidence type="ECO:0000256" key="4">
    <source>
        <dbReference type="ARBA" id="ARBA00022692"/>
    </source>
</evidence>
<keyword evidence="11" id="KW-1185">Reference proteome</keyword>
<evidence type="ECO:0000256" key="1">
    <source>
        <dbReference type="ARBA" id="ARBA00004651"/>
    </source>
</evidence>
<dbReference type="InterPro" id="IPR000515">
    <property type="entry name" value="MetI-like"/>
</dbReference>
<evidence type="ECO:0000256" key="5">
    <source>
        <dbReference type="ARBA" id="ARBA00022970"/>
    </source>
</evidence>
<comment type="caution">
    <text evidence="10">The sequence shown here is derived from an EMBL/GenBank/DDBJ whole genome shotgun (WGS) entry which is preliminary data.</text>
</comment>
<dbReference type="Gene3D" id="1.10.3720.10">
    <property type="entry name" value="MetI-like"/>
    <property type="match status" value="1"/>
</dbReference>
<keyword evidence="2 8" id="KW-0813">Transport</keyword>
<keyword evidence="5" id="KW-0029">Amino-acid transport</keyword>
<evidence type="ECO:0000256" key="6">
    <source>
        <dbReference type="ARBA" id="ARBA00022989"/>
    </source>
</evidence>
<evidence type="ECO:0000256" key="3">
    <source>
        <dbReference type="ARBA" id="ARBA00022475"/>
    </source>
</evidence>
<evidence type="ECO:0000313" key="11">
    <source>
        <dbReference type="Proteomes" id="UP000606193"/>
    </source>
</evidence>
<feature type="transmembrane region" description="Helical" evidence="8">
    <location>
        <begin position="81"/>
        <end position="104"/>
    </location>
</feature>
<reference evidence="10 11" key="1">
    <citation type="submission" date="2020-08" db="EMBL/GenBank/DDBJ databases">
        <title>Genome public.</title>
        <authorList>
            <person name="Liu C."/>
            <person name="Sun Q."/>
        </authorList>
    </citation>
    <scope>NUCLEOTIDE SEQUENCE [LARGE SCALE GENOMIC DNA]</scope>
    <source>
        <strain evidence="10 11">NSJ-37</strain>
    </source>
</reference>
<comment type="similarity">
    <text evidence="8">Belongs to the binding-protein-dependent transport system permease family.</text>
</comment>
<dbReference type="Proteomes" id="UP000606193">
    <property type="component" value="Unassembled WGS sequence"/>
</dbReference>
<protein>
    <submittedName>
        <fullName evidence="10">Amino acid ABC transporter permease</fullName>
    </submittedName>
</protein>
<keyword evidence="4 8" id="KW-0812">Transmembrane</keyword>
<proteinExistence type="inferred from homology"/>
<name>A0ABR7N2A3_9FIRM</name>